<dbReference type="AlphaFoldDB" id="A0ABD5V9V7"/>
<dbReference type="InterPro" id="IPR009078">
    <property type="entry name" value="Ferritin-like_SF"/>
</dbReference>
<dbReference type="SUPFAM" id="SSF47240">
    <property type="entry name" value="Ferritin-like"/>
    <property type="match status" value="1"/>
</dbReference>
<protein>
    <submittedName>
        <fullName evidence="1">Ribonucleotide-diphosphate reductase subunit beta</fullName>
    </submittedName>
</protein>
<keyword evidence="2" id="KW-1185">Reference proteome</keyword>
<comment type="caution">
    <text evidence="1">The sequence shown here is derived from an EMBL/GenBank/DDBJ whole genome shotgun (WGS) entry which is preliminary data.</text>
</comment>
<proteinExistence type="predicted"/>
<accession>A0ABD5V9V7</accession>
<name>A0ABD5V9V7_9EURY</name>
<evidence type="ECO:0000313" key="1">
    <source>
        <dbReference type="EMBL" id="MFC6952065.1"/>
    </source>
</evidence>
<dbReference type="InterPro" id="IPR000358">
    <property type="entry name" value="RNR_small_fam"/>
</dbReference>
<gene>
    <name evidence="1" type="ORF">ACFQGB_04245</name>
</gene>
<reference evidence="1 2" key="1">
    <citation type="journal article" date="2019" name="Int. J. Syst. Evol. Microbiol.">
        <title>The Global Catalogue of Microorganisms (GCM) 10K type strain sequencing project: providing services to taxonomists for standard genome sequencing and annotation.</title>
        <authorList>
            <consortium name="The Broad Institute Genomics Platform"/>
            <consortium name="The Broad Institute Genome Sequencing Center for Infectious Disease"/>
            <person name="Wu L."/>
            <person name="Ma J."/>
        </authorList>
    </citation>
    <scope>NUCLEOTIDE SEQUENCE [LARGE SCALE GENOMIC DNA]</scope>
    <source>
        <strain evidence="1 2">GX26</strain>
    </source>
</reference>
<sequence length="296" mass="32894">MTEDALRAGIDEDASSFRYYRNAVSRHWDPVDVDLDVDVDRVADLDAAAFDSLRRTLALFGAGEEAVTEDLSPLAVVLEDVNDQLFLTTQLYEEAKHAEFFHRYWTRVIHEAEDRRGLERSNPHDPAWFNDAYDELFERNEAAMTRLLDDDTPENRARAYCHYHLTVEGILAQTGYYGVQTSFSGDVEGLPELPGLVEGFSKIRSDEGRHVGFGMRKLKDLVGAGDVSPSLLHELTGELAMLVQDAVSAASDDDAVAVGAEDLASYAARKHAERMEQIVDAAKDVPDVETLTELDG</sequence>
<organism evidence="1 2">
    <name type="scientific">Halorubellus litoreus</name>
    <dbReference type="NCBI Taxonomy" id="755308"/>
    <lineage>
        <taxon>Archaea</taxon>
        <taxon>Methanobacteriati</taxon>
        <taxon>Methanobacteriota</taxon>
        <taxon>Stenosarchaea group</taxon>
        <taxon>Halobacteria</taxon>
        <taxon>Halobacteriales</taxon>
        <taxon>Halorubellaceae</taxon>
        <taxon>Halorubellus</taxon>
    </lineage>
</organism>
<dbReference type="EMBL" id="JBHSXN010000001">
    <property type="protein sequence ID" value="MFC6952065.1"/>
    <property type="molecule type" value="Genomic_DNA"/>
</dbReference>
<dbReference type="InterPro" id="IPR012348">
    <property type="entry name" value="RNR-like"/>
</dbReference>
<dbReference type="Gene3D" id="1.10.620.20">
    <property type="entry name" value="Ribonucleotide Reductase, subunit A"/>
    <property type="match status" value="1"/>
</dbReference>
<dbReference type="Proteomes" id="UP001596395">
    <property type="component" value="Unassembled WGS sequence"/>
</dbReference>
<dbReference type="RefSeq" id="WP_336349060.1">
    <property type="nucleotide sequence ID" value="NZ_JAZAQL010000001.1"/>
</dbReference>
<dbReference type="Pfam" id="PF00268">
    <property type="entry name" value="Ribonuc_red_sm"/>
    <property type="match status" value="1"/>
</dbReference>
<evidence type="ECO:0000313" key="2">
    <source>
        <dbReference type="Proteomes" id="UP001596395"/>
    </source>
</evidence>